<dbReference type="InParanoid" id="E3M6Z0"/>
<keyword evidence="2" id="KW-0472">Membrane</keyword>
<protein>
    <recommendedName>
        <fullName evidence="3">DUF7087 domain-containing protein</fullName>
    </recommendedName>
</protein>
<dbReference type="OMA" id="AYEFKKG"/>
<feature type="transmembrane region" description="Helical" evidence="2">
    <location>
        <begin position="87"/>
        <end position="103"/>
    </location>
</feature>
<keyword evidence="2" id="KW-0812">Transmembrane</keyword>
<dbReference type="HOGENOM" id="CLU_103079_0_0_1"/>
<evidence type="ECO:0000259" key="3">
    <source>
        <dbReference type="Pfam" id="PF23346"/>
    </source>
</evidence>
<dbReference type="Pfam" id="PF23346">
    <property type="entry name" value="DUF7087"/>
    <property type="match status" value="1"/>
</dbReference>
<keyword evidence="6" id="KW-1185">Reference proteome</keyword>
<organism evidence="6">
    <name type="scientific">Caenorhabditis remanei</name>
    <name type="common">Caenorhabditis vulgaris</name>
    <dbReference type="NCBI Taxonomy" id="31234"/>
    <lineage>
        <taxon>Eukaryota</taxon>
        <taxon>Metazoa</taxon>
        <taxon>Ecdysozoa</taxon>
        <taxon>Nematoda</taxon>
        <taxon>Chromadorea</taxon>
        <taxon>Rhabditida</taxon>
        <taxon>Rhabditina</taxon>
        <taxon>Rhabditomorpha</taxon>
        <taxon>Rhabditoidea</taxon>
        <taxon>Rhabditidae</taxon>
        <taxon>Peloderinae</taxon>
        <taxon>Caenorhabditis</taxon>
    </lineage>
</organism>
<dbReference type="eggNOG" id="ENOG502THN2">
    <property type="taxonomic scope" value="Eukaryota"/>
</dbReference>
<keyword evidence="2" id="KW-1133">Transmembrane helix</keyword>
<dbReference type="PANTHER" id="PTHR36940">
    <property type="entry name" value="PROTEIN CBG20338"/>
    <property type="match status" value="1"/>
</dbReference>
<dbReference type="RefSeq" id="XP_003108221.1">
    <property type="nucleotide sequence ID" value="XM_003108173.1"/>
</dbReference>
<feature type="region of interest" description="Disordered" evidence="1">
    <location>
        <begin position="135"/>
        <end position="166"/>
    </location>
</feature>
<evidence type="ECO:0000256" key="2">
    <source>
        <dbReference type="SAM" id="Phobius"/>
    </source>
</evidence>
<feature type="transmembrane region" description="Helical" evidence="2">
    <location>
        <begin position="12"/>
        <end position="33"/>
    </location>
</feature>
<dbReference type="Proteomes" id="UP000483820">
    <property type="component" value="Chromosome IV"/>
</dbReference>
<dbReference type="STRING" id="31234.E3M6Z0"/>
<dbReference type="CTD" id="9829173"/>
<evidence type="ECO:0000313" key="4">
    <source>
        <dbReference type="EMBL" id="EFO93021.1"/>
    </source>
</evidence>
<feature type="compositionally biased region" description="Pro residues" evidence="1">
    <location>
        <begin position="150"/>
        <end position="166"/>
    </location>
</feature>
<dbReference type="Proteomes" id="UP000008281">
    <property type="component" value="Unassembled WGS sequence"/>
</dbReference>
<evidence type="ECO:0000256" key="1">
    <source>
        <dbReference type="SAM" id="MobiDB-lite"/>
    </source>
</evidence>
<evidence type="ECO:0000313" key="7">
    <source>
        <dbReference type="Proteomes" id="UP000483820"/>
    </source>
</evidence>
<dbReference type="OrthoDB" id="5813840at2759"/>
<reference evidence="5 7" key="2">
    <citation type="submission" date="2019-12" db="EMBL/GenBank/DDBJ databases">
        <title>Chromosome-level assembly of the Caenorhabditis remanei genome.</title>
        <authorList>
            <person name="Teterina A.A."/>
            <person name="Willis J.H."/>
            <person name="Phillips P.C."/>
        </authorList>
    </citation>
    <scope>NUCLEOTIDE SEQUENCE [LARGE SCALE GENOMIC DNA]</scope>
    <source>
        <strain evidence="5 7">PX506</strain>
        <tissue evidence="5">Whole organism</tissue>
    </source>
</reference>
<feature type="transmembrane region" description="Helical" evidence="2">
    <location>
        <begin position="45"/>
        <end position="66"/>
    </location>
</feature>
<dbReference type="FunCoup" id="E3M6Z0">
    <property type="interactions" value="1764"/>
</dbReference>
<accession>E3M6Z0</accession>
<feature type="domain" description="DUF7087" evidence="3">
    <location>
        <begin position="6"/>
        <end position="133"/>
    </location>
</feature>
<evidence type="ECO:0000313" key="5">
    <source>
        <dbReference type="EMBL" id="KAF1758194.1"/>
    </source>
</evidence>
<sequence>MDQIPPYEYSKYVFAARAAVITCSSFELLMVLFGSLGDSNFLAKLLYFIFLGGSAAISAHNIALNIDGREEINKVLSSTDNEVRGKSAALVLVPAVAGVFVFLCVSGHAFFSLFVLIHVLASIGQLGIEAYEVSKGSSGGAPAPVTPVEAPAPPPAQDPSVAPPAQ</sequence>
<gene>
    <name evidence="4" type="ORF">CRE_10045</name>
    <name evidence="5" type="ORF">GCK72_014652</name>
</gene>
<dbReference type="KEGG" id="crq:GCK72_014652"/>
<dbReference type="PANTHER" id="PTHR36940:SF2">
    <property type="entry name" value="PROTEIN CBG01577"/>
    <property type="match status" value="1"/>
</dbReference>
<dbReference type="GeneID" id="9829173"/>
<evidence type="ECO:0000313" key="6">
    <source>
        <dbReference type="Proteomes" id="UP000008281"/>
    </source>
</evidence>
<dbReference type="EMBL" id="DS268426">
    <property type="protein sequence ID" value="EFO93021.1"/>
    <property type="molecule type" value="Genomic_DNA"/>
</dbReference>
<dbReference type="EMBL" id="WUAV01000004">
    <property type="protein sequence ID" value="KAF1758194.1"/>
    <property type="molecule type" value="Genomic_DNA"/>
</dbReference>
<reference evidence="4" key="1">
    <citation type="submission" date="2007-07" db="EMBL/GenBank/DDBJ databases">
        <title>PCAP assembly of the Caenorhabditis remanei genome.</title>
        <authorList>
            <consortium name="The Caenorhabditis remanei Sequencing Consortium"/>
            <person name="Wilson R.K."/>
        </authorList>
    </citation>
    <scope>NUCLEOTIDE SEQUENCE [LARGE SCALE GENOMIC DNA]</scope>
    <source>
        <strain evidence="4">PB4641</strain>
    </source>
</reference>
<dbReference type="InterPro" id="IPR055514">
    <property type="entry name" value="DUF7087"/>
</dbReference>
<name>E3M6Z0_CAERE</name>
<proteinExistence type="predicted"/>
<dbReference type="AlphaFoldDB" id="E3M6Z0"/>